<dbReference type="InterPro" id="IPR013108">
    <property type="entry name" value="Amidohydro_3"/>
</dbReference>
<gene>
    <name evidence="2" type="ORF">METZ01_LOCUS60247</name>
</gene>
<dbReference type="PANTHER" id="PTHR11647">
    <property type="entry name" value="HYDRANTOINASE/DIHYDROPYRIMIDINASE FAMILY MEMBER"/>
    <property type="match status" value="1"/>
</dbReference>
<dbReference type="InterPro" id="IPR050378">
    <property type="entry name" value="Metallo-dep_Hydrolases_sf"/>
</dbReference>
<dbReference type="Gene3D" id="2.30.40.10">
    <property type="entry name" value="Urease, subunit C, domain 1"/>
    <property type="match status" value="1"/>
</dbReference>
<name>A0A381T173_9ZZZZ</name>
<dbReference type="PANTHER" id="PTHR11647:SF1">
    <property type="entry name" value="COLLAPSIN RESPONSE MEDIATOR PROTEIN"/>
    <property type="match status" value="1"/>
</dbReference>
<dbReference type="GO" id="GO:0016812">
    <property type="term" value="F:hydrolase activity, acting on carbon-nitrogen (but not peptide) bonds, in cyclic amides"/>
    <property type="evidence" value="ECO:0007669"/>
    <property type="project" value="TreeGrafter"/>
</dbReference>
<evidence type="ECO:0000313" key="2">
    <source>
        <dbReference type="EMBL" id="SVA07393.1"/>
    </source>
</evidence>
<evidence type="ECO:0000259" key="1">
    <source>
        <dbReference type="Pfam" id="PF07969"/>
    </source>
</evidence>
<dbReference type="AlphaFoldDB" id="A0A381T173"/>
<dbReference type="InterPro" id="IPR011059">
    <property type="entry name" value="Metal-dep_hydrolase_composite"/>
</dbReference>
<proteinExistence type="predicted"/>
<dbReference type="GO" id="GO:0005829">
    <property type="term" value="C:cytosol"/>
    <property type="evidence" value="ECO:0007669"/>
    <property type="project" value="TreeGrafter"/>
</dbReference>
<dbReference type="Gene3D" id="3.20.20.140">
    <property type="entry name" value="Metal-dependent hydrolases"/>
    <property type="match status" value="2"/>
</dbReference>
<dbReference type="EMBL" id="UINC01003561">
    <property type="protein sequence ID" value="SVA07393.1"/>
    <property type="molecule type" value="Genomic_DNA"/>
</dbReference>
<accession>A0A381T173</accession>
<reference evidence="2" key="1">
    <citation type="submission" date="2018-05" db="EMBL/GenBank/DDBJ databases">
        <authorList>
            <person name="Lanie J.A."/>
            <person name="Ng W.-L."/>
            <person name="Kazmierczak K.M."/>
            <person name="Andrzejewski T.M."/>
            <person name="Davidsen T.M."/>
            <person name="Wayne K.J."/>
            <person name="Tettelin H."/>
            <person name="Glass J.I."/>
            <person name="Rusch D."/>
            <person name="Podicherti R."/>
            <person name="Tsui H.-C.T."/>
            <person name="Winkler M.E."/>
        </authorList>
    </citation>
    <scope>NUCLEOTIDE SEQUENCE</scope>
</reference>
<protein>
    <recommendedName>
        <fullName evidence="1">Amidohydrolase 3 domain-containing protein</fullName>
    </recommendedName>
</protein>
<organism evidence="2">
    <name type="scientific">marine metagenome</name>
    <dbReference type="NCBI Taxonomy" id="408172"/>
    <lineage>
        <taxon>unclassified sequences</taxon>
        <taxon>metagenomes</taxon>
        <taxon>ecological metagenomes</taxon>
    </lineage>
</organism>
<dbReference type="SUPFAM" id="SSF51556">
    <property type="entry name" value="Metallo-dependent hydrolases"/>
    <property type="match status" value="1"/>
</dbReference>
<feature type="domain" description="Amidohydrolase 3" evidence="1">
    <location>
        <begin position="44"/>
        <end position="519"/>
    </location>
</feature>
<dbReference type="SUPFAM" id="SSF51338">
    <property type="entry name" value="Composite domain of metallo-dependent hydrolases"/>
    <property type="match status" value="1"/>
</dbReference>
<sequence length="567" mass="61490">MLDTVVRGGWVVDGTGADRRRADLGIVDGRIVALGDVDDEAAHTIDADGRVVAPGFIDVHTHLDAQPFWDGTLSPSPLHGVTSVVGGNCGFSIAPLSDDPADGEYLMRMLARVEGMPLEALQEGVPWNWRTTAEYLDAIEPHLAVNAGYKVGHSALRRVVMHEECTGREATPDELAAMCDLLRSGLAAGALGFSSSWSRTHNDADGHMVPSRYAHRDELIELCRVVGEFPGTGIEFLPMAGQHEDWAVELMTDMSLAAGGRQLNWNVLTVTARNLDDARHRMRSGPYAAERGARVVALTVPVTFGLRMSFATGFILDALPGWEEAMLLPREAKKRLLADPEQRRRLEQQAQQDSPFRGLAKWETQVIFDTFAPENDGYSGRTVGDVAAELDKEPFDALVDIALADDLLTSFGREDPFQSREDWEARIGVWRDEHVVVGASDAGAHLDMFGTFNFTTRLIEGAVREHGLIDLEEAVHLLTAKQADLYGLVDRGRITEGAHADLVVFDEHSIGSDPLSLRADLPGGAARLYAGSTGISDVLCAGVPVVSGGDFTDARPGRVLRSGTDTR</sequence>
<dbReference type="Pfam" id="PF07969">
    <property type="entry name" value="Amidohydro_3"/>
    <property type="match status" value="1"/>
</dbReference>
<dbReference type="InterPro" id="IPR032466">
    <property type="entry name" value="Metal_Hydrolase"/>
</dbReference>